<reference evidence="2 3" key="1">
    <citation type="submission" date="2020-08" db="EMBL/GenBank/DDBJ databases">
        <title>Genomic Encyclopedia of Type Strains, Phase IV (KMG-IV): sequencing the most valuable type-strain genomes for metagenomic binning, comparative biology and taxonomic classification.</title>
        <authorList>
            <person name="Goeker M."/>
        </authorList>
    </citation>
    <scope>NUCLEOTIDE SEQUENCE [LARGE SCALE GENOMIC DNA]</scope>
    <source>
        <strain evidence="2 3">DSM 7050</strain>
    </source>
</reference>
<keyword evidence="1" id="KW-0175">Coiled coil</keyword>
<name>A0ABR6KXJ1_9HYPH</name>
<dbReference type="EMBL" id="JACHOT010000001">
    <property type="protein sequence ID" value="MBB4649237.1"/>
    <property type="molecule type" value="Genomic_DNA"/>
</dbReference>
<dbReference type="RefSeq" id="WP_183261032.1">
    <property type="nucleotide sequence ID" value="NZ_BAAAVZ010000008.1"/>
</dbReference>
<evidence type="ECO:0000313" key="3">
    <source>
        <dbReference type="Proteomes" id="UP000539538"/>
    </source>
</evidence>
<accession>A0ABR6KXJ1</accession>
<dbReference type="Proteomes" id="UP000539538">
    <property type="component" value="Unassembled WGS sequence"/>
</dbReference>
<protein>
    <submittedName>
        <fullName evidence="2">Uncharacterized protein</fullName>
    </submittedName>
</protein>
<sequence>MPTVPDEYVPWQVPVAKPAAAAPEAPATMETVRAAGTLANYPYRSWRYLENREGAVTDPGHNPLEMIRGTKYEADPERFAYARNEQETRSIMQEWDDDEQAADVLGRSGRKGMVAAVGMGLVDPTIFLPIAKVFTGAAAGYRALRIGADVALASGASAAIGETAMAVTTPHYGADDVAVGIGTATILGGFLGAGAGALLSRAERNTIVKALDADRVEIPSSPQAVGAAAADTRQLELDSAPLLDKLPDPTAKISPPRRVLNSPFIAARRATVDLVETPYLFKENREGVATTQGPALDRLAKNEVNKARVGLARMIDSAYARYRFGGEAENWRQSLSQRGARLMDHTGRPSEKVSQPEFRAMVDEALRNGDQHPVQEAAEVAKFLRNTILNPWRDRAIKAGLLPEDVDVATADSYMIRVWNKQRLIGERPRAVQVFSDWLEGEEAKKAALQDQLRDLQGKLDTVGANIVKLEKAKVKKLGHDAELIDLAGMRDRLLAKVEETLGQWQGKSAKAVKAALKGRATDETARAEKIAAGTYAGKTFNGKPDRLQSADTEIASAVQHILSKERLRTRQEIEGVANEIVDRIVGNPDGRLPYDAHTAPRESGPVKEARGPLAARDFMIPDNLVREFLDTDAQNTAEIYLNTMVPDVLLTERFGDADMTEAFRQIKDEAAALQMGAKTPAEREKIKTGYDSTVADLAAMRDRVRHTYGYSSDPRQRFMGRMAMAAARYDVMTNLGGAALSSVADIAGVQWRYGLTRTFRGAWLPFAKSLANPETRKAVVAWKGQLQALGIAAETYLNSRAASLHDVLDIYRPTSRVERGVKVGADVFQNVSGLAQWTDFSKLAAGMVAGTELTRAAEALSVGKATAKQIRDLAENGIDAAMAGRIEAALKADGGSDVIDGMRIPNTGNWTDAGAREAFEGALARDVDVMIITPGAEKPLMMSNPIAALILQYKSFVTAAHERLLVRSLQTRDINVLHGAVSAIGLGILAEYAYSAIVGRDMPKEPGDLIKAGMTRSGMLGWYQEANALSEKWFSLDAFSAVGAKRPDSRYISRESLTAALGPTAGKIEALIKSGRNTANLDWSAGDTRRMRRMLIGQNLFYIRTLLDKLEAGVNEAVGIEPLRGQ</sequence>
<evidence type="ECO:0000256" key="1">
    <source>
        <dbReference type="SAM" id="Coils"/>
    </source>
</evidence>
<comment type="caution">
    <text evidence="2">The sequence shown here is derived from an EMBL/GenBank/DDBJ whole genome shotgun (WGS) entry which is preliminary data.</text>
</comment>
<keyword evidence="3" id="KW-1185">Reference proteome</keyword>
<gene>
    <name evidence="2" type="ORF">GGQ99_000959</name>
</gene>
<proteinExistence type="predicted"/>
<organism evidence="2 3">
    <name type="scientific">Aminobacter niigataensis</name>
    <dbReference type="NCBI Taxonomy" id="83265"/>
    <lineage>
        <taxon>Bacteria</taxon>
        <taxon>Pseudomonadati</taxon>
        <taxon>Pseudomonadota</taxon>
        <taxon>Alphaproteobacteria</taxon>
        <taxon>Hyphomicrobiales</taxon>
        <taxon>Phyllobacteriaceae</taxon>
        <taxon>Aminobacter</taxon>
    </lineage>
</organism>
<evidence type="ECO:0000313" key="2">
    <source>
        <dbReference type="EMBL" id="MBB4649237.1"/>
    </source>
</evidence>
<feature type="coiled-coil region" evidence="1">
    <location>
        <begin position="439"/>
        <end position="473"/>
    </location>
</feature>